<name>A0A951PDB3_9CYAN</name>
<reference evidence="3" key="1">
    <citation type="submission" date="2021-05" db="EMBL/GenBank/DDBJ databases">
        <authorList>
            <person name="Pietrasiak N."/>
            <person name="Ward R."/>
            <person name="Stajich J.E."/>
            <person name="Kurbessoian T."/>
        </authorList>
    </citation>
    <scope>NUCLEOTIDE SEQUENCE</scope>
    <source>
        <strain evidence="3">GSE-TBD4-15B</strain>
    </source>
</reference>
<accession>A0A951PDB3</accession>
<evidence type="ECO:0000256" key="1">
    <source>
        <dbReference type="SAM" id="MobiDB-lite"/>
    </source>
</evidence>
<evidence type="ECO:0000256" key="2">
    <source>
        <dbReference type="SAM" id="SignalP"/>
    </source>
</evidence>
<dbReference type="EMBL" id="JAHHHV010000072">
    <property type="protein sequence ID" value="MBW4466970.1"/>
    <property type="molecule type" value="Genomic_DNA"/>
</dbReference>
<dbReference type="Proteomes" id="UP000707356">
    <property type="component" value="Unassembled WGS sequence"/>
</dbReference>
<proteinExistence type="predicted"/>
<evidence type="ECO:0008006" key="5">
    <source>
        <dbReference type="Google" id="ProtNLM"/>
    </source>
</evidence>
<dbReference type="AlphaFoldDB" id="A0A951PDB3"/>
<gene>
    <name evidence="3" type="ORF">KME07_16220</name>
</gene>
<evidence type="ECO:0000313" key="4">
    <source>
        <dbReference type="Proteomes" id="UP000707356"/>
    </source>
</evidence>
<protein>
    <recommendedName>
        <fullName evidence="5">Low temperature-induced protein</fullName>
    </recommendedName>
</protein>
<evidence type="ECO:0000313" key="3">
    <source>
        <dbReference type="EMBL" id="MBW4466970.1"/>
    </source>
</evidence>
<keyword evidence="2" id="KW-0732">Signal</keyword>
<feature type="chain" id="PRO_5037199736" description="Low temperature-induced protein" evidence="2">
    <location>
        <begin position="30"/>
        <end position="122"/>
    </location>
</feature>
<reference evidence="3" key="2">
    <citation type="journal article" date="2022" name="Microbiol. Resour. Announc.">
        <title>Metagenome Sequencing to Explore Phylogenomics of Terrestrial Cyanobacteria.</title>
        <authorList>
            <person name="Ward R.D."/>
            <person name="Stajich J.E."/>
            <person name="Johansen J.R."/>
            <person name="Huntemann M."/>
            <person name="Clum A."/>
            <person name="Foster B."/>
            <person name="Foster B."/>
            <person name="Roux S."/>
            <person name="Palaniappan K."/>
            <person name="Varghese N."/>
            <person name="Mukherjee S."/>
            <person name="Reddy T.B.K."/>
            <person name="Daum C."/>
            <person name="Copeland A."/>
            <person name="Chen I.A."/>
            <person name="Ivanova N.N."/>
            <person name="Kyrpides N.C."/>
            <person name="Shapiro N."/>
            <person name="Eloe-Fadrosh E.A."/>
            <person name="Pietrasiak N."/>
        </authorList>
    </citation>
    <scope>NUCLEOTIDE SEQUENCE</scope>
    <source>
        <strain evidence="3">GSE-TBD4-15B</strain>
    </source>
</reference>
<feature type="signal peptide" evidence="2">
    <location>
        <begin position="1"/>
        <end position="29"/>
    </location>
</feature>
<feature type="region of interest" description="Disordered" evidence="1">
    <location>
        <begin position="87"/>
        <end position="122"/>
    </location>
</feature>
<sequence length="122" mass="13086">MSFNLSGMTRFLKGAAIALFCAVVLFAQATPALAIGSMQSRPSEGEPRLNEILDESEDAIRPENALDADKIIEQANKGLNEVQGTADIHQMNRPSNSRQAKSAAEEVQQALGKAADKMTGRN</sequence>
<organism evidence="3 4">
    <name type="scientific">Pegethrix bostrychoides GSE-TBD4-15B</name>
    <dbReference type="NCBI Taxonomy" id="2839662"/>
    <lineage>
        <taxon>Bacteria</taxon>
        <taxon>Bacillati</taxon>
        <taxon>Cyanobacteriota</taxon>
        <taxon>Cyanophyceae</taxon>
        <taxon>Oculatellales</taxon>
        <taxon>Oculatellaceae</taxon>
        <taxon>Pegethrix</taxon>
    </lineage>
</organism>
<comment type="caution">
    <text evidence="3">The sequence shown here is derived from an EMBL/GenBank/DDBJ whole genome shotgun (WGS) entry which is preliminary data.</text>
</comment>